<evidence type="ECO:0000313" key="1">
    <source>
        <dbReference type="EMBL" id="OIK20055.1"/>
    </source>
</evidence>
<name>A0AAP7N4V8_BACAM</name>
<gene>
    <name evidence="1" type="ORF">BKP66_16770</name>
</gene>
<proteinExistence type="predicted"/>
<comment type="caution">
    <text evidence="1">The sequence shown here is derived from an EMBL/GenBank/DDBJ whole genome shotgun (WGS) entry which is preliminary data.</text>
</comment>
<reference evidence="1 2" key="1">
    <citation type="submission" date="2016-10" db="EMBL/GenBank/DDBJ databases">
        <authorList>
            <person name="Marach S."/>
            <person name="Prathuangwong S."/>
            <person name="Takikawa Y."/>
            <person name="Dohra H."/>
        </authorList>
    </citation>
    <scope>NUCLEOTIDE SEQUENCE [LARGE SCALE GENOMIC DNA]</scope>
    <source>
        <strain evidence="1 2">K2</strain>
    </source>
</reference>
<organism evidence="1 2">
    <name type="scientific">Bacillus amyloliquefaciens</name>
    <name type="common">Bacillus velezensis</name>
    <dbReference type="NCBI Taxonomy" id="1390"/>
    <lineage>
        <taxon>Bacteria</taxon>
        <taxon>Bacillati</taxon>
        <taxon>Bacillota</taxon>
        <taxon>Bacilli</taxon>
        <taxon>Bacillales</taxon>
        <taxon>Bacillaceae</taxon>
        <taxon>Bacillus</taxon>
        <taxon>Bacillus amyloliquefaciens group</taxon>
    </lineage>
</organism>
<evidence type="ECO:0000313" key="2">
    <source>
        <dbReference type="Proteomes" id="UP000180036"/>
    </source>
</evidence>
<dbReference type="AlphaFoldDB" id="A0AAP7N4V8"/>
<protein>
    <submittedName>
        <fullName evidence="1">Glyoxalase</fullName>
    </submittedName>
</protein>
<dbReference type="EMBL" id="MOEA01000004">
    <property type="protein sequence ID" value="OIK20055.1"/>
    <property type="molecule type" value="Genomic_DNA"/>
</dbReference>
<sequence>MLNRYEECEGFVRPENERRETFFTLFRQTFASREKSPSVSFWLFIRQAHFVPIFLHKKLKKHRSFQERCIRD</sequence>
<dbReference type="Proteomes" id="UP000180036">
    <property type="component" value="Unassembled WGS sequence"/>
</dbReference>
<accession>A0AAP7N4V8</accession>